<evidence type="ECO:0000313" key="2">
    <source>
        <dbReference type="EMBL" id="KIK80079.1"/>
    </source>
</evidence>
<reference evidence="3" key="2">
    <citation type="submission" date="2015-01" db="EMBL/GenBank/DDBJ databases">
        <title>Evolutionary Origins and Diversification of the Mycorrhizal Mutualists.</title>
        <authorList>
            <consortium name="DOE Joint Genome Institute"/>
            <consortium name="Mycorrhizal Genomics Consortium"/>
            <person name="Kohler A."/>
            <person name="Kuo A."/>
            <person name="Nagy L.G."/>
            <person name="Floudas D."/>
            <person name="Copeland A."/>
            <person name="Barry K.W."/>
            <person name="Cichocki N."/>
            <person name="Veneault-Fourrey C."/>
            <person name="LaButti K."/>
            <person name="Lindquist E.A."/>
            <person name="Lipzen A."/>
            <person name="Lundell T."/>
            <person name="Morin E."/>
            <person name="Murat C."/>
            <person name="Riley R."/>
            <person name="Ohm R."/>
            <person name="Sun H."/>
            <person name="Tunlid A."/>
            <person name="Henrissat B."/>
            <person name="Grigoriev I.V."/>
            <person name="Hibbett D.S."/>
            <person name="Martin F."/>
        </authorList>
    </citation>
    <scope>NUCLEOTIDE SEQUENCE [LARGE SCALE GENOMIC DNA]</scope>
    <source>
        <strain evidence="3">Ve08.2h10</strain>
    </source>
</reference>
<sequence length="141" mass="15923">SSTPPSMHTSTPSVDSDPVSCSRHADTLMAQSSLSSSTKGEGTTLNQLKSSMKDKLDEFNKDAHDMKITASMLKHKQYNTKINFHMRERGISHLEAECIQACTEADEWHWHELEMKKSEIELQKVDVLVLDKGSEVLHLRI</sequence>
<dbReference type="AlphaFoldDB" id="A0A0D0DFZ7"/>
<feature type="compositionally biased region" description="Low complexity" evidence="1">
    <location>
        <begin position="1"/>
        <end position="13"/>
    </location>
</feature>
<dbReference type="Proteomes" id="UP000054538">
    <property type="component" value="Unassembled WGS sequence"/>
</dbReference>
<protein>
    <submittedName>
        <fullName evidence="2">Uncharacterized protein</fullName>
    </submittedName>
</protein>
<dbReference type="InParanoid" id="A0A0D0DFZ7"/>
<reference evidence="2 3" key="1">
    <citation type="submission" date="2014-04" db="EMBL/GenBank/DDBJ databases">
        <authorList>
            <consortium name="DOE Joint Genome Institute"/>
            <person name="Kuo A."/>
            <person name="Kohler A."/>
            <person name="Jargeat P."/>
            <person name="Nagy L.G."/>
            <person name="Floudas D."/>
            <person name="Copeland A."/>
            <person name="Barry K.W."/>
            <person name="Cichocki N."/>
            <person name="Veneault-Fourrey C."/>
            <person name="LaButti K."/>
            <person name="Lindquist E.A."/>
            <person name="Lipzen A."/>
            <person name="Lundell T."/>
            <person name="Morin E."/>
            <person name="Murat C."/>
            <person name="Sun H."/>
            <person name="Tunlid A."/>
            <person name="Henrissat B."/>
            <person name="Grigoriev I.V."/>
            <person name="Hibbett D.S."/>
            <person name="Martin F."/>
            <person name="Nordberg H.P."/>
            <person name="Cantor M.N."/>
            <person name="Hua S.X."/>
        </authorList>
    </citation>
    <scope>NUCLEOTIDE SEQUENCE [LARGE SCALE GENOMIC DNA]</scope>
    <source>
        <strain evidence="2 3">Ve08.2h10</strain>
    </source>
</reference>
<keyword evidence="3" id="KW-1185">Reference proteome</keyword>
<feature type="non-terminal residue" evidence="2">
    <location>
        <position position="1"/>
    </location>
</feature>
<evidence type="ECO:0000256" key="1">
    <source>
        <dbReference type="SAM" id="MobiDB-lite"/>
    </source>
</evidence>
<feature type="region of interest" description="Disordered" evidence="1">
    <location>
        <begin position="1"/>
        <end position="49"/>
    </location>
</feature>
<proteinExistence type="predicted"/>
<dbReference type="HOGENOM" id="CLU_1829986_0_0_1"/>
<dbReference type="EMBL" id="KN826106">
    <property type="protein sequence ID" value="KIK80079.1"/>
    <property type="molecule type" value="Genomic_DNA"/>
</dbReference>
<evidence type="ECO:0000313" key="3">
    <source>
        <dbReference type="Proteomes" id="UP000054538"/>
    </source>
</evidence>
<gene>
    <name evidence="2" type="ORF">PAXRUDRAFT_159622</name>
</gene>
<dbReference type="OrthoDB" id="2693027at2759"/>
<name>A0A0D0DFZ7_9AGAM</name>
<feature type="compositionally biased region" description="Polar residues" evidence="1">
    <location>
        <begin position="29"/>
        <end position="49"/>
    </location>
</feature>
<accession>A0A0D0DFZ7</accession>
<organism evidence="2 3">
    <name type="scientific">Paxillus rubicundulus Ve08.2h10</name>
    <dbReference type="NCBI Taxonomy" id="930991"/>
    <lineage>
        <taxon>Eukaryota</taxon>
        <taxon>Fungi</taxon>
        <taxon>Dikarya</taxon>
        <taxon>Basidiomycota</taxon>
        <taxon>Agaricomycotina</taxon>
        <taxon>Agaricomycetes</taxon>
        <taxon>Agaricomycetidae</taxon>
        <taxon>Boletales</taxon>
        <taxon>Paxilineae</taxon>
        <taxon>Paxillaceae</taxon>
        <taxon>Paxillus</taxon>
    </lineage>
</organism>